<proteinExistence type="predicted"/>
<accession>A0A1J1I281</accession>
<organism evidence="1 2">
    <name type="scientific">Clunio marinus</name>
    <dbReference type="NCBI Taxonomy" id="568069"/>
    <lineage>
        <taxon>Eukaryota</taxon>
        <taxon>Metazoa</taxon>
        <taxon>Ecdysozoa</taxon>
        <taxon>Arthropoda</taxon>
        <taxon>Hexapoda</taxon>
        <taxon>Insecta</taxon>
        <taxon>Pterygota</taxon>
        <taxon>Neoptera</taxon>
        <taxon>Endopterygota</taxon>
        <taxon>Diptera</taxon>
        <taxon>Nematocera</taxon>
        <taxon>Chironomoidea</taxon>
        <taxon>Chironomidae</taxon>
        <taxon>Clunio</taxon>
    </lineage>
</organism>
<name>A0A1J1I281_9DIPT</name>
<gene>
    <name evidence="1" type="ORF">CLUMA_CG006056</name>
</gene>
<sequence length="96" mass="10949">MKLFDLSLKIDKFHIKKINAIELFLVLDDSSPGYLHKCPYTSVNITNAYVKSGSMMSIFPTGDYRLDFSYEFMKGKWAATIVLHFSVNSPIKDTFG</sequence>
<evidence type="ECO:0000313" key="2">
    <source>
        <dbReference type="Proteomes" id="UP000183832"/>
    </source>
</evidence>
<protein>
    <submittedName>
        <fullName evidence="1">CLUMA_CG006056, isoform A</fullName>
    </submittedName>
</protein>
<reference evidence="1 2" key="1">
    <citation type="submission" date="2015-04" db="EMBL/GenBank/DDBJ databases">
        <authorList>
            <person name="Syromyatnikov M.Y."/>
            <person name="Popov V.N."/>
        </authorList>
    </citation>
    <scope>NUCLEOTIDE SEQUENCE [LARGE SCALE GENOMIC DNA]</scope>
</reference>
<keyword evidence="2" id="KW-1185">Reference proteome</keyword>
<dbReference type="Proteomes" id="UP000183832">
    <property type="component" value="Unassembled WGS sequence"/>
</dbReference>
<dbReference type="AlphaFoldDB" id="A0A1J1I281"/>
<evidence type="ECO:0000313" key="1">
    <source>
        <dbReference type="EMBL" id="CRK92481.1"/>
    </source>
</evidence>
<dbReference type="EMBL" id="CVRI01000029">
    <property type="protein sequence ID" value="CRK92481.1"/>
    <property type="molecule type" value="Genomic_DNA"/>
</dbReference>